<reference evidence="3" key="1">
    <citation type="submission" date="2017-09" db="EMBL/GenBank/DDBJ databases">
        <authorList>
            <person name="Feng G."/>
            <person name="Zhu H."/>
        </authorList>
    </citation>
    <scope>NUCLEOTIDE SEQUENCE [LARGE SCALE GENOMIC DNA]</scope>
    <source>
        <strain evidence="3">1PNM-20</strain>
    </source>
</reference>
<evidence type="ECO:0000313" key="3">
    <source>
        <dbReference type="Proteomes" id="UP000218151"/>
    </source>
</evidence>
<protein>
    <submittedName>
        <fullName evidence="2">Flagellar biosynthesis protein FliH</fullName>
    </submittedName>
</protein>
<keyword evidence="2" id="KW-0966">Cell projection</keyword>
<dbReference type="Proteomes" id="UP000218151">
    <property type="component" value="Unassembled WGS sequence"/>
</dbReference>
<organism evidence="2 3">
    <name type="scientific">Sphingomonas lenta</name>
    <dbReference type="NCBI Taxonomy" id="1141887"/>
    <lineage>
        <taxon>Bacteria</taxon>
        <taxon>Pseudomonadati</taxon>
        <taxon>Pseudomonadota</taxon>
        <taxon>Alphaproteobacteria</taxon>
        <taxon>Sphingomonadales</taxon>
        <taxon>Sphingomonadaceae</taxon>
        <taxon>Sphingomonas</taxon>
    </lineage>
</organism>
<feature type="region of interest" description="Disordered" evidence="1">
    <location>
        <begin position="30"/>
        <end position="75"/>
    </location>
</feature>
<dbReference type="RefSeq" id="WP_095998181.1">
    <property type="nucleotide sequence ID" value="NZ_NSLI01000003.1"/>
</dbReference>
<dbReference type="EMBL" id="NSLI01000003">
    <property type="protein sequence ID" value="PAX07938.1"/>
    <property type="molecule type" value="Genomic_DNA"/>
</dbReference>
<keyword evidence="2" id="KW-0969">Cilium</keyword>
<gene>
    <name evidence="2" type="ORF">CKY28_10055</name>
</gene>
<proteinExistence type="predicted"/>
<dbReference type="OrthoDB" id="7583897at2"/>
<dbReference type="AlphaFoldDB" id="A0A2A2SFC9"/>
<keyword evidence="2" id="KW-0282">Flagellum</keyword>
<name>A0A2A2SFC9_9SPHN</name>
<keyword evidence="3" id="KW-1185">Reference proteome</keyword>
<comment type="caution">
    <text evidence="2">The sequence shown here is derived from an EMBL/GenBank/DDBJ whole genome shotgun (WGS) entry which is preliminary data.</text>
</comment>
<evidence type="ECO:0000313" key="2">
    <source>
        <dbReference type="EMBL" id="PAX07938.1"/>
    </source>
</evidence>
<evidence type="ECO:0000256" key="1">
    <source>
        <dbReference type="SAM" id="MobiDB-lite"/>
    </source>
</evidence>
<sequence length="241" mass="25279">MSEFVAGFVPRHAAPAERLRAVMEPEPGFAAAAPRAPRHFAPKPAGTGPKHFSPADPDGDPTEGWNPLDPSLDEPVLDPLQAAREAGYAEGFAAATAALAQAEERDRAMLGSLVEALGQAGRIDRDAMAGRLRATVMLLVGRLVGEVGVSADLLSRRVVAATDLLAEKSESALLRVHPDDVQLLEGKLPDNVFAAGDANVDRGSFVLEAASTVVEDGPELWLEQLAQAIDRVPLPTGSPSC</sequence>
<accession>A0A2A2SFC9</accession>